<comment type="caution">
    <text evidence="10">The sequence shown here is derived from an EMBL/GenBank/DDBJ whole genome shotgun (WGS) entry which is preliminary data.</text>
</comment>
<dbReference type="CDD" id="cd00331">
    <property type="entry name" value="IGPS"/>
    <property type="match status" value="1"/>
</dbReference>
<reference evidence="10" key="1">
    <citation type="submission" date="2022-01" db="EMBL/GenBank/DDBJ databases">
        <authorList>
            <person name="Wang Y."/>
        </authorList>
    </citation>
    <scope>NUCLEOTIDE SEQUENCE</scope>
    <source>
        <strain evidence="10">WB101</strain>
    </source>
</reference>
<dbReference type="NCBIfam" id="NF001377">
    <property type="entry name" value="PRK00278.2-4"/>
    <property type="match status" value="1"/>
</dbReference>
<dbReference type="PANTHER" id="PTHR22854">
    <property type="entry name" value="TRYPTOPHAN BIOSYNTHESIS PROTEIN"/>
    <property type="match status" value="1"/>
</dbReference>
<dbReference type="RefSeq" id="WP_237856204.1">
    <property type="nucleotide sequence ID" value="NZ_JAKLWS010000041.1"/>
</dbReference>
<evidence type="ECO:0000256" key="2">
    <source>
        <dbReference type="ARBA" id="ARBA00004696"/>
    </source>
</evidence>
<evidence type="ECO:0000256" key="1">
    <source>
        <dbReference type="ARBA" id="ARBA00001633"/>
    </source>
</evidence>
<proteinExistence type="inferred from homology"/>
<gene>
    <name evidence="8 10" type="primary">trpC</name>
    <name evidence="10" type="ORF">L6773_19350</name>
</gene>
<evidence type="ECO:0000256" key="7">
    <source>
        <dbReference type="ARBA" id="ARBA00023239"/>
    </source>
</evidence>
<comment type="catalytic activity">
    <reaction evidence="1 8">
        <text>1-(2-carboxyphenylamino)-1-deoxy-D-ribulose 5-phosphate + H(+) = (1S,2R)-1-C-(indol-3-yl)glycerol 3-phosphate + CO2 + H2O</text>
        <dbReference type="Rhea" id="RHEA:23476"/>
        <dbReference type="ChEBI" id="CHEBI:15377"/>
        <dbReference type="ChEBI" id="CHEBI:15378"/>
        <dbReference type="ChEBI" id="CHEBI:16526"/>
        <dbReference type="ChEBI" id="CHEBI:58613"/>
        <dbReference type="ChEBI" id="CHEBI:58866"/>
        <dbReference type="EC" id="4.1.1.48"/>
    </reaction>
</comment>
<dbReference type="EMBL" id="JAKLWS010000041">
    <property type="protein sequence ID" value="MCG2590739.1"/>
    <property type="molecule type" value="Genomic_DNA"/>
</dbReference>
<feature type="domain" description="Indole-3-glycerol phosphate synthase" evidence="9">
    <location>
        <begin position="5"/>
        <end position="254"/>
    </location>
</feature>
<evidence type="ECO:0000256" key="4">
    <source>
        <dbReference type="ARBA" id="ARBA00022793"/>
    </source>
</evidence>
<name>A0ABS9KIQ8_9BACT</name>
<evidence type="ECO:0000256" key="6">
    <source>
        <dbReference type="ARBA" id="ARBA00023141"/>
    </source>
</evidence>
<reference evidence="10" key="2">
    <citation type="submission" date="2024-05" db="EMBL/GenBank/DDBJ databases">
        <title>Rhodohalobacter halophilus gen. nov., sp. nov., a moderately halophilic member of the family Balneolaceae.</title>
        <authorList>
            <person name="Xia J."/>
        </authorList>
    </citation>
    <scope>NUCLEOTIDE SEQUENCE</scope>
    <source>
        <strain evidence="10">WB101</strain>
    </source>
</reference>
<dbReference type="PANTHER" id="PTHR22854:SF2">
    <property type="entry name" value="INDOLE-3-GLYCEROL-PHOSPHATE SYNTHASE"/>
    <property type="match status" value="1"/>
</dbReference>
<dbReference type="InterPro" id="IPR045186">
    <property type="entry name" value="Indole-3-glycerol_P_synth"/>
</dbReference>
<dbReference type="InterPro" id="IPR013785">
    <property type="entry name" value="Aldolase_TIM"/>
</dbReference>
<dbReference type="PROSITE" id="PS00614">
    <property type="entry name" value="IGPS"/>
    <property type="match status" value="1"/>
</dbReference>
<evidence type="ECO:0000259" key="9">
    <source>
        <dbReference type="Pfam" id="PF00218"/>
    </source>
</evidence>
<accession>A0ABS9KIQ8</accession>
<dbReference type="Proteomes" id="UP001165366">
    <property type="component" value="Unassembled WGS sequence"/>
</dbReference>
<dbReference type="EC" id="4.1.1.48" evidence="8"/>
<dbReference type="SUPFAM" id="SSF51366">
    <property type="entry name" value="Ribulose-phoshate binding barrel"/>
    <property type="match status" value="1"/>
</dbReference>
<dbReference type="HAMAP" id="MF_00134_B">
    <property type="entry name" value="IGPS_B"/>
    <property type="match status" value="1"/>
</dbReference>
<dbReference type="InterPro" id="IPR011060">
    <property type="entry name" value="RibuloseP-bd_barrel"/>
</dbReference>
<dbReference type="Gene3D" id="3.20.20.70">
    <property type="entry name" value="Aldolase class I"/>
    <property type="match status" value="1"/>
</dbReference>
<evidence type="ECO:0000256" key="3">
    <source>
        <dbReference type="ARBA" id="ARBA00022605"/>
    </source>
</evidence>
<organism evidence="10 11">
    <name type="scientific">Rhodohalobacter sulfatireducens</name>
    <dbReference type="NCBI Taxonomy" id="2911366"/>
    <lineage>
        <taxon>Bacteria</taxon>
        <taxon>Pseudomonadati</taxon>
        <taxon>Balneolota</taxon>
        <taxon>Balneolia</taxon>
        <taxon>Balneolales</taxon>
        <taxon>Balneolaceae</taxon>
        <taxon>Rhodohalobacter</taxon>
    </lineage>
</organism>
<evidence type="ECO:0000256" key="5">
    <source>
        <dbReference type="ARBA" id="ARBA00022822"/>
    </source>
</evidence>
<keyword evidence="6 8" id="KW-0057">Aromatic amino acid biosynthesis</keyword>
<comment type="pathway">
    <text evidence="2 8">Amino-acid biosynthesis; L-tryptophan biosynthesis; L-tryptophan from chorismate: step 4/5.</text>
</comment>
<keyword evidence="4 8" id="KW-0210">Decarboxylase</keyword>
<protein>
    <recommendedName>
        <fullName evidence="8">Indole-3-glycerol phosphate synthase</fullName>
        <shortName evidence="8">IGPS</shortName>
        <ecNumber evidence="8">4.1.1.48</ecNumber>
    </recommendedName>
</protein>
<keyword evidence="7 8" id="KW-0456">Lyase</keyword>
<evidence type="ECO:0000256" key="8">
    <source>
        <dbReference type="HAMAP-Rule" id="MF_00134"/>
    </source>
</evidence>
<evidence type="ECO:0000313" key="10">
    <source>
        <dbReference type="EMBL" id="MCG2590739.1"/>
    </source>
</evidence>
<keyword evidence="3 8" id="KW-0028">Amino-acid biosynthesis</keyword>
<sequence length="274" mass="31021">MADILEKIASQTLEDLKKRKREISFRDLESLKGYEKDRLNFAEALRSDSVSIIAEVKKASPSKGVIRADFDALKIADAYIENGASAISILTDEPFFQGSLKYLEQVSDISSIPLLRKDFIIDPYQVKEAKAYGADAILLIVTMYEGNQLSELIAAANEFGVQPLVECYEQEEVENLDWDEVQILGVNNRDLKKFEVDLHRGIELLEMAPDQVVTVSESGIHKPEDLMKLYKHNIHSALIGEHFMRQTDIGDGLKRFIDEFEELKAKSSYTEEEA</sequence>
<dbReference type="InterPro" id="IPR001468">
    <property type="entry name" value="Indole-3-GlycerolPSynthase_CS"/>
</dbReference>
<dbReference type="InterPro" id="IPR013798">
    <property type="entry name" value="Indole-3-glycerol_P_synth_dom"/>
</dbReference>
<comment type="similarity">
    <text evidence="8">Belongs to the TrpC family.</text>
</comment>
<keyword evidence="5 8" id="KW-0822">Tryptophan biosynthesis</keyword>
<dbReference type="GO" id="GO:0004425">
    <property type="term" value="F:indole-3-glycerol-phosphate synthase activity"/>
    <property type="evidence" value="ECO:0007669"/>
    <property type="project" value="UniProtKB-EC"/>
</dbReference>
<evidence type="ECO:0000313" key="11">
    <source>
        <dbReference type="Proteomes" id="UP001165366"/>
    </source>
</evidence>
<keyword evidence="11" id="KW-1185">Reference proteome</keyword>
<dbReference type="Pfam" id="PF00218">
    <property type="entry name" value="IGPS"/>
    <property type="match status" value="1"/>
</dbReference>